<gene>
    <name evidence="1" type="ORF">ZHD862_LOCUS8909</name>
</gene>
<sequence>MVLNDDLVNHGMTIHHGKHFDFCLIDFPLVHSNAPLAVRSKCRDFRDNLIRTFSDDAPNCENTRRPCYKWTIEFIWSAIIDDVIVFNESFKAVSIVRPKRRTPDYSYPLRLHANSISSGLVFNYFYSYLNRQVGSTNNIFLTFIFDRNISREAFPSRVNTMKKTTKDCYDTYEAHFKSVNLEEDKKNAEIRLVPVYYLLAPTSCNFGPPDTGTSIVHNETTLRGTIIDPDNPKSIHLATINGEVLRSRPMHHYNRYLRRTFYYIDEIDKNNKLVRYLFCGEYPYILSILGQLEQSGQISRAQKRDEYLRFCNMLNRILAIENLTESIKLIQIDDEERKETTQLDQDDKYNQADYADAKSLSSLIKEDIDQWYDSSDMYVAELSITSMILQSQKNNHVVFFFFKKTNNEQLIIALIKDLKEKLEAHGYVVDDVIDDLNSIEELEQIIFICTGHMNDHDNYQMMQAVGRKITKRGVLRDVFIFINDAIQHFSCHLIKSVPYLTFDLRVRTAQLTDDEVREVIDYLNNMNILSETYTNMFDDAYHSVQQTAIQCTSVGAGCAAAFYFNYAKILTSSPAHQQRIKLIHQQLLIENLLDSEQNKAIFISKWVFVIPWTIENSSQLLSYGLSLNESEQKSIGFSLTCWKSANTNFISPNLSMTIGGVFQRSYSPLVIYKLTNLPHEKIIYFPMEIPAALHGLQNQYQNILSHFNFGTFNPLEQAMTFRRKVEEHKASEPDAKWHEDIILVPLDRPSIIPENKSITSFQQAEILLKTLWEHLSSASSN</sequence>
<proteinExistence type="predicted"/>
<evidence type="ECO:0000313" key="2">
    <source>
        <dbReference type="Proteomes" id="UP000663864"/>
    </source>
</evidence>
<dbReference type="Proteomes" id="UP000663864">
    <property type="component" value="Unassembled WGS sequence"/>
</dbReference>
<name>A0A814BKA7_9BILA</name>
<protein>
    <submittedName>
        <fullName evidence="1">Uncharacterized protein</fullName>
    </submittedName>
</protein>
<accession>A0A814BKA7</accession>
<evidence type="ECO:0000313" key="1">
    <source>
        <dbReference type="EMBL" id="CAF0930500.1"/>
    </source>
</evidence>
<dbReference type="Gene3D" id="3.40.50.12100">
    <property type="entry name" value="Stimulator of interferon genes protein"/>
    <property type="match status" value="1"/>
</dbReference>
<dbReference type="AlphaFoldDB" id="A0A814BKA7"/>
<dbReference type="EMBL" id="CAJNOT010000296">
    <property type="protein sequence ID" value="CAF0930500.1"/>
    <property type="molecule type" value="Genomic_DNA"/>
</dbReference>
<organism evidence="1 2">
    <name type="scientific">Rotaria sordida</name>
    <dbReference type="NCBI Taxonomy" id="392033"/>
    <lineage>
        <taxon>Eukaryota</taxon>
        <taxon>Metazoa</taxon>
        <taxon>Spiralia</taxon>
        <taxon>Gnathifera</taxon>
        <taxon>Rotifera</taxon>
        <taxon>Eurotatoria</taxon>
        <taxon>Bdelloidea</taxon>
        <taxon>Philodinida</taxon>
        <taxon>Philodinidae</taxon>
        <taxon>Rotaria</taxon>
    </lineage>
</organism>
<reference evidence="1" key="1">
    <citation type="submission" date="2021-02" db="EMBL/GenBank/DDBJ databases">
        <authorList>
            <person name="Nowell W R."/>
        </authorList>
    </citation>
    <scope>NUCLEOTIDE SEQUENCE</scope>
</reference>
<comment type="caution">
    <text evidence="1">The sequence shown here is derived from an EMBL/GenBank/DDBJ whole genome shotgun (WGS) entry which is preliminary data.</text>
</comment>
<dbReference type="InterPro" id="IPR038623">
    <property type="entry name" value="STING_C_sf"/>
</dbReference>